<dbReference type="AlphaFoldDB" id="A0A5K7X9D7"/>
<reference evidence="2" key="1">
    <citation type="submission" date="2019-10" db="EMBL/GenBank/DDBJ databases">
        <title>Lacipirellula parvula gen. nov., sp. nov., representing a lineage of planctomycetes widespread in freshwater anoxic habitats, and description of the family Lacipirellulaceae.</title>
        <authorList>
            <person name="Dedysh S.N."/>
            <person name="Kulichevskaya I.S."/>
            <person name="Beletsky A.V."/>
            <person name="Rakitin A.L."/>
            <person name="Mardanov A.V."/>
            <person name="Ivanova A.A."/>
            <person name="Saltykova V.X."/>
            <person name="Rijpstra W.I.C."/>
            <person name="Sinninghe Damste J.S."/>
            <person name="Ravin N.V."/>
        </authorList>
    </citation>
    <scope>NUCLEOTIDE SEQUENCE [LARGE SCALE GENOMIC DNA]</scope>
    <source>
        <strain evidence="2">PX69</strain>
    </source>
</reference>
<dbReference type="Proteomes" id="UP000326837">
    <property type="component" value="Chromosome"/>
</dbReference>
<dbReference type="EMBL" id="AP021861">
    <property type="protein sequence ID" value="BBO33158.1"/>
    <property type="molecule type" value="Genomic_DNA"/>
</dbReference>
<evidence type="ECO:0000313" key="2">
    <source>
        <dbReference type="Proteomes" id="UP000326837"/>
    </source>
</evidence>
<protein>
    <submittedName>
        <fullName evidence="1">Uncharacterized protein</fullName>
    </submittedName>
</protein>
<dbReference type="RefSeq" id="WP_152098996.1">
    <property type="nucleotide sequence ID" value="NZ_AP021861.1"/>
</dbReference>
<proteinExistence type="predicted"/>
<organism evidence="1 2">
    <name type="scientific">Lacipirellula parvula</name>
    <dbReference type="NCBI Taxonomy" id="2650471"/>
    <lineage>
        <taxon>Bacteria</taxon>
        <taxon>Pseudomonadati</taxon>
        <taxon>Planctomycetota</taxon>
        <taxon>Planctomycetia</taxon>
        <taxon>Pirellulales</taxon>
        <taxon>Lacipirellulaceae</taxon>
        <taxon>Lacipirellula</taxon>
    </lineage>
</organism>
<sequence length="302" mass="33832">MKPARWQEPLASYEIRSNKRLANNLMRTARVLLSLSAVALASYGAVATAEERYKFSNPDNCLTYFATSALLMDRGVAVTYFAPTADQYVLNRILTSPKFREELGIGDELLAALQSKVSAQASHDAAPEREPAVARDELGECCEQFDSKERLATRIVLQRYLTKQQHERLASVYLNLEGLLALRRRWFAEAGYVPRELQQRIVSLAQDKYILTHNANDGHAGSHQLHAAVFALRNDEMQSLPAITANLRRMSASLDLEIISLLNAEQKKQLADVASTAIESMREFHAFEEGAPKCMYETANAR</sequence>
<evidence type="ECO:0000313" key="1">
    <source>
        <dbReference type="EMBL" id="BBO33158.1"/>
    </source>
</evidence>
<gene>
    <name evidence="1" type="ORF">PLANPX_2770</name>
</gene>
<keyword evidence="2" id="KW-1185">Reference proteome</keyword>
<accession>A0A5K7X9D7</accession>
<dbReference type="KEGG" id="lpav:PLANPX_2770"/>
<name>A0A5K7X9D7_9BACT</name>